<organism evidence="2">
    <name type="scientific">Sedimenticola thiotaurini</name>
    <dbReference type="NCBI Taxonomy" id="1543721"/>
    <lineage>
        <taxon>Bacteria</taxon>
        <taxon>Pseudomonadati</taxon>
        <taxon>Pseudomonadota</taxon>
        <taxon>Gammaproteobacteria</taxon>
        <taxon>Chromatiales</taxon>
        <taxon>Sedimenticolaceae</taxon>
        <taxon>Sedimenticola</taxon>
    </lineage>
</organism>
<keyword evidence="1" id="KW-0805">Transcription regulation</keyword>
<dbReference type="GO" id="GO:0000976">
    <property type="term" value="F:transcription cis-regulatory region binding"/>
    <property type="evidence" value="ECO:0007669"/>
    <property type="project" value="TreeGrafter"/>
</dbReference>
<dbReference type="Proteomes" id="UP000886251">
    <property type="component" value="Unassembled WGS sequence"/>
</dbReference>
<proteinExistence type="inferred from homology"/>
<keyword evidence="1" id="KW-0479">Metal-binding</keyword>
<dbReference type="Pfam" id="PF01475">
    <property type="entry name" value="FUR"/>
    <property type="match status" value="1"/>
</dbReference>
<dbReference type="InterPro" id="IPR002481">
    <property type="entry name" value="FUR"/>
</dbReference>
<name>A0A831W6U8_9GAMM</name>
<dbReference type="Gene3D" id="1.10.10.10">
    <property type="entry name" value="Winged helix-like DNA-binding domain superfamily/Winged helix DNA-binding domain"/>
    <property type="match status" value="1"/>
</dbReference>
<evidence type="ECO:0000313" key="2">
    <source>
        <dbReference type="EMBL" id="HEB95736.1"/>
    </source>
</evidence>
<dbReference type="GO" id="GO:1900376">
    <property type="term" value="P:regulation of secondary metabolite biosynthetic process"/>
    <property type="evidence" value="ECO:0007669"/>
    <property type="project" value="TreeGrafter"/>
</dbReference>
<dbReference type="GO" id="GO:0008270">
    <property type="term" value="F:zinc ion binding"/>
    <property type="evidence" value="ECO:0007669"/>
    <property type="project" value="TreeGrafter"/>
</dbReference>
<keyword evidence="1" id="KW-0678">Repressor</keyword>
<comment type="subunit">
    <text evidence="1">Homodimer.</text>
</comment>
<gene>
    <name evidence="1" type="primary">fur</name>
    <name evidence="2" type="ORF">ENI96_04815</name>
</gene>
<dbReference type="PANTHER" id="PTHR33202:SF7">
    <property type="entry name" value="FERRIC UPTAKE REGULATION PROTEIN"/>
    <property type="match status" value="1"/>
</dbReference>
<dbReference type="AlphaFoldDB" id="A0A831W6U8"/>
<dbReference type="EMBL" id="DRKP01000054">
    <property type="protein sequence ID" value="HEB95736.1"/>
    <property type="molecule type" value="Genomic_DNA"/>
</dbReference>
<sequence>MKTIDEHLDDPAAVSRLLRRHGITPTRQRVVIARAILSRPQHLTADQVLQLTLEAGDRVSKATIYNTLGLFSRKGLIRELTIDSQRAFYDSSTHPHHHFYDPETQQLTDVDEDALQLRLPETLPDGTEIDHVDVVIHLRPSRSSTG</sequence>
<dbReference type="InterPro" id="IPR036390">
    <property type="entry name" value="WH_DNA-bd_sf"/>
</dbReference>
<keyword evidence="1" id="KW-0408">Iron</keyword>
<comment type="similarity">
    <text evidence="1">Belongs to the Fur family.</text>
</comment>
<dbReference type="GO" id="GO:0045892">
    <property type="term" value="P:negative regulation of DNA-templated transcription"/>
    <property type="evidence" value="ECO:0007669"/>
    <property type="project" value="TreeGrafter"/>
</dbReference>
<accession>A0A831W6U8</accession>
<keyword evidence="1" id="KW-0862">Zinc</keyword>
<keyword evidence="1" id="KW-0963">Cytoplasm</keyword>
<dbReference type="InterPro" id="IPR036388">
    <property type="entry name" value="WH-like_DNA-bd_sf"/>
</dbReference>
<protein>
    <recommendedName>
        <fullName evidence="1">Ferric uptake regulation protein</fullName>
    </recommendedName>
</protein>
<dbReference type="PANTHER" id="PTHR33202">
    <property type="entry name" value="ZINC UPTAKE REGULATION PROTEIN"/>
    <property type="match status" value="1"/>
</dbReference>
<comment type="subcellular location">
    <subcellularLocation>
        <location evidence="1">Cytoplasm</location>
    </subcellularLocation>
</comment>
<reference evidence="2" key="1">
    <citation type="journal article" date="2020" name="mSystems">
        <title>Genome- and Community-Level Interaction Insights into Carbon Utilization and Element Cycling Functions of Hydrothermarchaeota in Hydrothermal Sediment.</title>
        <authorList>
            <person name="Zhou Z."/>
            <person name="Liu Y."/>
            <person name="Xu W."/>
            <person name="Pan J."/>
            <person name="Luo Z.H."/>
            <person name="Li M."/>
        </authorList>
    </citation>
    <scope>NUCLEOTIDE SEQUENCE [LARGE SCALE GENOMIC DNA]</scope>
    <source>
        <strain evidence="2">HyVt-443</strain>
    </source>
</reference>
<comment type="caution">
    <text evidence="2">The sequence shown here is derived from an EMBL/GenBank/DDBJ whole genome shotgun (WGS) entry which is preliminary data.</text>
</comment>
<keyword evidence="1" id="KW-0238">DNA-binding</keyword>
<dbReference type="CDD" id="cd07153">
    <property type="entry name" value="Fur_like"/>
    <property type="match status" value="1"/>
</dbReference>
<evidence type="ECO:0000256" key="1">
    <source>
        <dbReference type="RuleBase" id="RU364037"/>
    </source>
</evidence>
<dbReference type="GO" id="GO:0003700">
    <property type="term" value="F:DNA-binding transcription factor activity"/>
    <property type="evidence" value="ECO:0007669"/>
    <property type="project" value="UniProtKB-UniRule"/>
</dbReference>
<dbReference type="SUPFAM" id="SSF46785">
    <property type="entry name" value="Winged helix' DNA-binding domain"/>
    <property type="match status" value="1"/>
</dbReference>
<keyword evidence="1" id="KW-0804">Transcription</keyword>
<dbReference type="GO" id="GO:0005737">
    <property type="term" value="C:cytoplasm"/>
    <property type="evidence" value="ECO:0007669"/>
    <property type="project" value="UniProtKB-SubCell"/>
</dbReference>